<accession>A0ABP3NX83</accession>
<dbReference type="SUPFAM" id="SSF55729">
    <property type="entry name" value="Acyl-CoA N-acyltransferases (Nat)"/>
    <property type="match status" value="1"/>
</dbReference>
<evidence type="ECO:0000259" key="1">
    <source>
        <dbReference type="PROSITE" id="PS51186"/>
    </source>
</evidence>
<dbReference type="CDD" id="cd04301">
    <property type="entry name" value="NAT_SF"/>
    <property type="match status" value="1"/>
</dbReference>
<feature type="domain" description="N-acetyltransferase" evidence="1">
    <location>
        <begin position="134"/>
        <end position="263"/>
    </location>
</feature>
<proteinExistence type="predicted"/>
<dbReference type="Proteomes" id="UP001500729">
    <property type="component" value="Unassembled WGS sequence"/>
</dbReference>
<evidence type="ECO:0000313" key="2">
    <source>
        <dbReference type="EMBL" id="GAA0555502.1"/>
    </source>
</evidence>
<keyword evidence="3" id="KW-1185">Reference proteome</keyword>
<reference evidence="3" key="1">
    <citation type="journal article" date="2019" name="Int. J. Syst. Evol. Microbiol.">
        <title>The Global Catalogue of Microorganisms (GCM) 10K type strain sequencing project: providing services to taxonomists for standard genome sequencing and annotation.</title>
        <authorList>
            <consortium name="The Broad Institute Genomics Platform"/>
            <consortium name="The Broad Institute Genome Sequencing Center for Infectious Disease"/>
            <person name="Wu L."/>
            <person name="Ma J."/>
        </authorList>
    </citation>
    <scope>NUCLEOTIDE SEQUENCE [LARGE SCALE GENOMIC DNA]</scope>
    <source>
        <strain evidence="3">JCM 10303</strain>
    </source>
</reference>
<dbReference type="Pfam" id="PF00583">
    <property type="entry name" value="Acetyltransf_1"/>
    <property type="match status" value="1"/>
</dbReference>
<dbReference type="Gene3D" id="3.40.630.30">
    <property type="match status" value="1"/>
</dbReference>
<dbReference type="PROSITE" id="PS51186">
    <property type="entry name" value="GNAT"/>
    <property type="match status" value="1"/>
</dbReference>
<organism evidence="2 3">
    <name type="scientific">Saccharopolyspora erythraea</name>
    <name type="common">Streptomyces erythraeus</name>
    <dbReference type="NCBI Taxonomy" id="1836"/>
    <lineage>
        <taxon>Bacteria</taxon>
        <taxon>Bacillati</taxon>
        <taxon>Actinomycetota</taxon>
        <taxon>Actinomycetes</taxon>
        <taxon>Pseudonocardiales</taxon>
        <taxon>Pseudonocardiaceae</taxon>
        <taxon>Saccharopolyspora</taxon>
    </lineage>
</organism>
<dbReference type="InterPro" id="IPR016181">
    <property type="entry name" value="Acyl_CoA_acyltransferase"/>
</dbReference>
<dbReference type="EMBL" id="BAAAGS010000067">
    <property type="protein sequence ID" value="GAA0555502.1"/>
    <property type="molecule type" value="Genomic_DNA"/>
</dbReference>
<sequence length="270" mass="29295">MRVAEEHLTHGWEPDLDAGDSLLRRYVLANADRNAFLATAAGGRHERWPDLAVADPCSPVLFDNAAVLLQPPPYTDLRDAVRRVLGFYPPERHFVLLAAWPTPDLSDAGLHLMGHPPLMLRPAGGTAPPPPPGLRISPVGDRRMLADFVRTLVEGYPMPGAADTVLADEAVLRGPVRLFVGYVDGEPVATSGARLGHGIVDVEWVSTLPSHRRRGIGAALTWAATLVHGTEPAMLISSDDGRAVYESMGYLSLTRLTMRHRPPVDDAQRP</sequence>
<dbReference type="InterPro" id="IPR000182">
    <property type="entry name" value="GNAT_dom"/>
</dbReference>
<name>A0ABP3NX83_SACER</name>
<comment type="caution">
    <text evidence="2">The sequence shown here is derived from an EMBL/GenBank/DDBJ whole genome shotgun (WGS) entry which is preliminary data.</text>
</comment>
<evidence type="ECO:0000313" key="3">
    <source>
        <dbReference type="Proteomes" id="UP001500729"/>
    </source>
</evidence>
<gene>
    <name evidence="2" type="ORF">GCM10009533_61690</name>
</gene>
<protein>
    <recommendedName>
        <fullName evidence="1">N-acetyltransferase domain-containing protein</fullName>
    </recommendedName>
</protein>